<organism evidence="3 4">
    <name type="scientific">Testicularia cyperi</name>
    <dbReference type="NCBI Taxonomy" id="1882483"/>
    <lineage>
        <taxon>Eukaryota</taxon>
        <taxon>Fungi</taxon>
        <taxon>Dikarya</taxon>
        <taxon>Basidiomycota</taxon>
        <taxon>Ustilaginomycotina</taxon>
        <taxon>Ustilaginomycetes</taxon>
        <taxon>Ustilaginales</taxon>
        <taxon>Anthracoideaceae</taxon>
        <taxon>Testicularia</taxon>
    </lineage>
</organism>
<feature type="compositionally biased region" description="Polar residues" evidence="1">
    <location>
        <begin position="888"/>
        <end position="905"/>
    </location>
</feature>
<feature type="region of interest" description="Disordered" evidence="1">
    <location>
        <begin position="100"/>
        <end position="149"/>
    </location>
</feature>
<gene>
    <name evidence="3" type="ORF">BCV70DRAFT_237572</name>
</gene>
<feature type="compositionally biased region" description="Low complexity" evidence="1">
    <location>
        <begin position="100"/>
        <end position="113"/>
    </location>
</feature>
<feature type="region of interest" description="Disordered" evidence="1">
    <location>
        <begin position="24"/>
        <end position="67"/>
    </location>
</feature>
<dbReference type="EMBL" id="KZ819194">
    <property type="protein sequence ID" value="PWY99670.1"/>
    <property type="molecule type" value="Genomic_DNA"/>
</dbReference>
<feature type="compositionally biased region" description="Polar residues" evidence="1">
    <location>
        <begin position="278"/>
        <end position="289"/>
    </location>
</feature>
<reference evidence="3 4" key="1">
    <citation type="journal article" date="2018" name="Mol. Biol. Evol.">
        <title>Broad Genomic Sampling Reveals a Smut Pathogenic Ancestry of the Fungal Clade Ustilaginomycotina.</title>
        <authorList>
            <person name="Kijpornyongpan T."/>
            <person name="Mondo S.J."/>
            <person name="Barry K."/>
            <person name="Sandor L."/>
            <person name="Lee J."/>
            <person name="Lipzen A."/>
            <person name="Pangilinan J."/>
            <person name="LaButti K."/>
            <person name="Hainaut M."/>
            <person name="Henrissat B."/>
            <person name="Grigoriev I.V."/>
            <person name="Spatafora J.W."/>
            <person name="Aime M.C."/>
        </authorList>
    </citation>
    <scope>NUCLEOTIDE SEQUENCE [LARGE SCALE GENOMIC DNA]</scope>
    <source>
        <strain evidence="3 4">MCA 3645</strain>
    </source>
</reference>
<dbReference type="STRING" id="1882483.A0A317XQU7"/>
<feature type="region of interest" description="Disordered" evidence="1">
    <location>
        <begin position="420"/>
        <end position="443"/>
    </location>
</feature>
<evidence type="ECO:0000313" key="4">
    <source>
        <dbReference type="Proteomes" id="UP000246740"/>
    </source>
</evidence>
<feature type="compositionally biased region" description="Basic and acidic residues" evidence="1">
    <location>
        <begin position="560"/>
        <end position="569"/>
    </location>
</feature>
<keyword evidence="2" id="KW-0812">Transmembrane</keyword>
<feature type="region of interest" description="Disordered" evidence="1">
    <location>
        <begin position="163"/>
        <end position="208"/>
    </location>
</feature>
<name>A0A317XQU7_9BASI</name>
<evidence type="ECO:0000313" key="3">
    <source>
        <dbReference type="EMBL" id="PWY99670.1"/>
    </source>
</evidence>
<feature type="transmembrane region" description="Helical" evidence="2">
    <location>
        <begin position="795"/>
        <end position="816"/>
    </location>
</feature>
<dbReference type="AlphaFoldDB" id="A0A317XQU7"/>
<dbReference type="InParanoid" id="A0A317XQU7"/>
<feature type="region of interest" description="Disordered" evidence="1">
    <location>
        <begin position="821"/>
        <end position="905"/>
    </location>
</feature>
<evidence type="ECO:0000256" key="1">
    <source>
        <dbReference type="SAM" id="MobiDB-lite"/>
    </source>
</evidence>
<keyword evidence="4" id="KW-1185">Reference proteome</keyword>
<feature type="compositionally biased region" description="Low complexity" evidence="1">
    <location>
        <begin position="176"/>
        <end position="197"/>
    </location>
</feature>
<proteinExistence type="predicted"/>
<accession>A0A317XQU7</accession>
<feature type="compositionally biased region" description="Low complexity" evidence="1">
    <location>
        <begin position="834"/>
        <end position="877"/>
    </location>
</feature>
<evidence type="ECO:0000256" key="2">
    <source>
        <dbReference type="SAM" id="Phobius"/>
    </source>
</evidence>
<feature type="region of interest" description="Disordered" evidence="1">
    <location>
        <begin position="647"/>
        <end position="687"/>
    </location>
</feature>
<keyword evidence="2" id="KW-0472">Membrane</keyword>
<dbReference type="OrthoDB" id="2555377at2759"/>
<feature type="region of interest" description="Disordered" evidence="1">
    <location>
        <begin position="529"/>
        <end position="592"/>
    </location>
</feature>
<feature type="region of interest" description="Disordered" evidence="1">
    <location>
        <begin position="278"/>
        <end position="303"/>
    </location>
</feature>
<sequence>MPHHEQDQIAVVRPRIVNTLAAPSLNSNSTDATFKLQPAPPKRNFKRSVATRHASPSRGRNSDEGGRFVERFSLDQLPSTAMLDHVASLSRSSSRASSISSPLAAASPDSPLDPTLPQTPKYSRTLPDEEQELDVTTPRASRSDFVPKDDDAKVSKTLALKSHSAATLSTRPDTPPSLCSLASSSASSSPSSSSTAASPPPRSSTPTATSEMTFLLTNKSPSATSPLFPRRTIFRSLSSSCLNSPTSPLRTPTLRTPTTLRKRLGWRGRAYECRQDETSIPISPGSPLTPNRARSLHTPTQPTSMQGAALSLLDCSNSLSVPVPEQDGEPLSATLKALGAKRHSEKYILTSPTFSATQQDANDLSFQSLLSTNAHESFQVLTATRSKIFHLPTWAKFQSNHQTRSRLLEENRKAVDEFRSMADHSAKSQKQDRKDLSGVSSDHDDMTTEVLLLPHISHAGDHEPDSPNGHLFSGFDGEEDDDVNDRLSTLGHGGTESKSDVGHRRRLSRASFSTPDRVQVIRRPAIATLRAAKPRKDSPLSSNKVSTLVGALRGPSKPDFGQRDGDDRPYLGGDVSDGSISRPVRRSEDRRDGWGGILTRVSWFRGHSKGPLVSPDRRVRFVDQQPTGHSQKSAGLKSLYLAPSASTTSRLGTIDENGRATNESDEWEDVPDRPSPKSAGSQSDAEKSFLDLHDAPRFRNFRASEAFKRPSWWEWRPAKSAAPRASSPSASFASIPLLNPNRHSFESDEKRGCAVEEPSASTVLATSKSIENRPMKRSARSRLGAIRRKATARNVLLLVLIGGLAASVITNIALVSNKEPQKVVGKLSSNPVDASTVSTSNATNTAEGTIPAASATASAPVSADNPAPSSTSSTTTSEAEHEPSPTSDLSTVQKAADLSQATPTQSAIYTFF</sequence>
<protein>
    <submittedName>
        <fullName evidence="3">Uncharacterized protein</fullName>
    </submittedName>
</protein>
<feature type="region of interest" description="Disordered" evidence="1">
    <location>
        <begin position="457"/>
        <end position="516"/>
    </location>
</feature>
<keyword evidence="2" id="KW-1133">Transmembrane helix</keyword>
<dbReference type="Proteomes" id="UP000246740">
    <property type="component" value="Unassembled WGS sequence"/>
</dbReference>